<dbReference type="PANTHER" id="PTHR16557">
    <property type="entry name" value="ALKYLATED DNA REPAIR PROTEIN ALKB-RELATED"/>
    <property type="match status" value="1"/>
</dbReference>
<evidence type="ECO:0000256" key="3">
    <source>
        <dbReference type="ARBA" id="ARBA00022964"/>
    </source>
</evidence>
<evidence type="ECO:0000256" key="2">
    <source>
        <dbReference type="ARBA" id="ARBA00022723"/>
    </source>
</evidence>
<dbReference type="Gene3D" id="2.60.120.590">
    <property type="entry name" value="Alpha-ketoglutarate-dependent dioxygenase AlkB-like"/>
    <property type="match status" value="1"/>
</dbReference>
<evidence type="ECO:0000259" key="6">
    <source>
        <dbReference type="PROSITE" id="PS51471"/>
    </source>
</evidence>
<accession>A0ABS4L4A9</accession>
<keyword evidence="4 7" id="KW-0560">Oxidoreductase</keyword>
<gene>
    <name evidence="7" type="ORF">J2Z77_002724</name>
</gene>
<proteinExistence type="predicted"/>
<dbReference type="InterPro" id="IPR037151">
    <property type="entry name" value="AlkB-like_sf"/>
</dbReference>
<protein>
    <submittedName>
        <fullName evidence="7">Alkylated DNA repair protein (DNA oxidative demethylase)</fullName>
        <ecNumber evidence="7">1.14.11.33</ecNumber>
    </submittedName>
</protein>
<dbReference type="EC" id="1.14.11.33" evidence="7"/>
<keyword evidence="3" id="KW-0223">Dioxygenase</keyword>
<evidence type="ECO:0000256" key="1">
    <source>
        <dbReference type="ARBA" id="ARBA00001954"/>
    </source>
</evidence>
<dbReference type="Proteomes" id="UP001519310">
    <property type="component" value="Unassembled WGS sequence"/>
</dbReference>
<keyword evidence="8" id="KW-1185">Reference proteome</keyword>
<dbReference type="SUPFAM" id="SSF51197">
    <property type="entry name" value="Clavaminate synthase-like"/>
    <property type="match status" value="1"/>
</dbReference>
<dbReference type="InterPro" id="IPR004574">
    <property type="entry name" value="Alkb"/>
</dbReference>
<dbReference type="Pfam" id="PF13532">
    <property type="entry name" value="2OG-FeII_Oxy_2"/>
    <property type="match status" value="1"/>
</dbReference>
<dbReference type="InterPro" id="IPR005123">
    <property type="entry name" value="Oxoglu/Fe-dep_dioxygenase_dom"/>
</dbReference>
<dbReference type="PROSITE" id="PS51471">
    <property type="entry name" value="FE2OG_OXY"/>
    <property type="match status" value="1"/>
</dbReference>
<comment type="caution">
    <text evidence="7">The sequence shown here is derived from an EMBL/GenBank/DDBJ whole genome shotgun (WGS) entry which is preliminary data.</text>
</comment>
<keyword evidence="5" id="KW-0408">Iron</keyword>
<evidence type="ECO:0000256" key="4">
    <source>
        <dbReference type="ARBA" id="ARBA00023002"/>
    </source>
</evidence>
<dbReference type="RefSeq" id="WP_189966613.1">
    <property type="nucleotide sequence ID" value="NZ_BMVL01000003.1"/>
</dbReference>
<feature type="domain" description="Fe2OG dioxygenase" evidence="6">
    <location>
        <begin position="115"/>
        <end position="217"/>
    </location>
</feature>
<sequence length="219" mass="23355">MDGELFPRERAVIAPGAVHVPDWLGAARQRELLAACRAWARPPAGLRTVRTPGGGVMTARQVCLGLHWYAYGYARTAVDGDGEPVKPMPPWLAELGREAVAAAYGAPPEPGPDTAYDIALINFYDGDSRMGMHRDAEERSTAPVVSLSLGDTCVFRFGNTASRGRPYQDVELCSGDLFVFGGPSRPAYHGVPKVLPGTGPRELGLTGRLNITLRVGGLG</sequence>
<name>A0ABS4L4A9_STRAV</name>
<evidence type="ECO:0000313" key="8">
    <source>
        <dbReference type="Proteomes" id="UP001519310"/>
    </source>
</evidence>
<comment type="cofactor">
    <cofactor evidence="1">
        <name>Fe(2+)</name>
        <dbReference type="ChEBI" id="CHEBI:29033"/>
    </cofactor>
</comment>
<evidence type="ECO:0000313" key="7">
    <source>
        <dbReference type="EMBL" id="MBP2036924.1"/>
    </source>
</evidence>
<reference evidence="7 8" key="1">
    <citation type="submission" date="2021-03" db="EMBL/GenBank/DDBJ databases">
        <title>Genomic Encyclopedia of Type Strains, Phase IV (KMG-IV): sequencing the most valuable type-strain genomes for metagenomic binning, comparative biology and taxonomic classification.</title>
        <authorList>
            <person name="Goeker M."/>
        </authorList>
    </citation>
    <scope>NUCLEOTIDE SEQUENCE [LARGE SCALE GENOMIC DNA]</scope>
    <source>
        <strain evidence="7 8">DSM 40526</strain>
    </source>
</reference>
<keyword evidence="2" id="KW-0479">Metal-binding</keyword>
<dbReference type="PANTHER" id="PTHR16557:SF2">
    <property type="entry name" value="NUCLEIC ACID DIOXYGENASE ALKBH1"/>
    <property type="match status" value="1"/>
</dbReference>
<dbReference type="GO" id="GO:0035516">
    <property type="term" value="F:broad specificity oxidative DNA demethylase activity"/>
    <property type="evidence" value="ECO:0007669"/>
    <property type="project" value="UniProtKB-EC"/>
</dbReference>
<dbReference type="InterPro" id="IPR027450">
    <property type="entry name" value="AlkB-like"/>
</dbReference>
<dbReference type="EMBL" id="JAGGLQ010000004">
    <property type="protein sequence ID" value="MBP2036924.1"/>
    <property type="molecule type" value="Genomic_DNA"/>
</dbReference>
<organism evidence="7 8">
    <name type="scientific">Streptomyces avidinii</name>
    <dbReference type="NCBI Taxonomy" id="1895"/>
    <lineage>
        <taxon>Bacteria</taxon>
        <taxon>Bacillati</taxon>
        <taxon>Actinomycetota</taxon>
        <taxon>Actinomycetes</taxon>
        <taxon>Kitasatosporales</taxon>
        <taxon>Streptomycetaceae</taxon>
        <taxon>Streptomyces</taxon>
    </lineage>
</organism>
<evidence type="ECO:0000256" key="5">
    <source>
        <dbReference type="ARBA" id="ARBA00023004"/>
    </source>
</evidence>